<feature type="signal peptide" evidence="1">
    <location>
        <begin position="1"/>
        <end position="20"/>
    </location>
</feature>
<name>A0ABZ1IC73_9PSEU</name>
<protein>
    <recommendedName>
        <fullName evidence="4">GerMN domain-containing protein</fullName>
    </recommendedName>
</protein>
<evidence type="ECO:0000313" key="2">
    <source>
        <dbReference type="EMBL" id="WSE32030.1"/>
    </source>
</evidence>
<gene>
    <name evidence="2" type="ORF">VSH64_07900</name>
</gene>
<organism evidence="2 3">
    <name type="scientific">Amycolatopsis rhabdoformis</name>
    <dbReference type="NCBI Taxonomy" id="1448059"/>
    <lineage>
        <taxon>Bacteria</taxon>
        <taxon>Bacillati</taxon>
        <taxon>Actinomycetota</taxon>
        <taxon>Actinomycetes</taxon>
        <taxon>Pseudonocardiales</taxon>
        <taxon>Pseudonocardiaceae</taxon>
        <taxon>Amycolatopsis</taxon>
    </lineage>
</organism>
<evidence type="ECO:0000256" key="1">
    <source>
        <dbReference type="SAM" id="SignalP"/>
    </source>
</evidence>
<evidence type="ECO:0000313" key="3">
    <source>
        <dbReference type="Proteomes" id="UP001330812"/>
    </source>
</evidence>
<feature type="chain" id="PRO_5046409614" description="GerMN domain-containing protein" evidence="1">
    <location>
        <begin position="21"/>
        <end position="163"/>
    </location>
</feature>
<dbReference type="RefSeq" id="WP_326834838.1">
    <property type="nucleotide sequence ID" value="NZ_CP142149.1"/>
</dbReference>
<dbReference type="Proteomes" id="UP001330812">
    <property type="component" value="Chromosome"/>
</dbReference>
<proteinExistence type="predicted"/>
<dbReference type="EMBL" id="CP142149">
    <property type="protein sequence ID" value="WSE32030.1"/>
    <property type="molecule type" value="Genomic_DNA"/>
</dbReference>
<accession>A0ABZ1IC73</accession>
<keyword evidence="3" id="KW-1185">Reference proteome</keyword>
<sequence>MIRRLAPPLVALLLAAGCGIQPTGVVPAGSGPYLNKQSAGRVSLYFLRGGKLAPVLRFTGSSREVGPQNVLAALFAGPTAQERAEGYSSLLPTGQIFSAVDTTSTPVTVRVPTALPDDVPARLGQVVCTTIAALVAGGRSVGSAGVDVVAIGTTYHNRTCRSA</sequence>
<evidence type="ECO:0008006" key="4">
    <source>
        <dbReference type="Google" id="ProtNLM"/>
    </source>
</evidence>
<dbReference type="PROSITE" id="PS51257">
    <property type="entry name" value="PROKAR_LIPOPROTEIN"/>
    <property type="match status" value="1"/>
</dbReference>
<reference evidence="2 3" key="1">
    <citation type="journal article" date="2015" name="Int. J. Syst. Evol. Microbiol.">
        <title>Amycolatopsis rhabdoformis sp. nov., an actinomycete isolated from a tropical forest soil.</title>
        <authorList>
            <person name="Souza W.R."/>
            <person name="Silva R.E."/>
            <person name="Goodfellow M."/>
            <person name="Busarakam K."/>
            <person name="Figueiro F.S."/>
            <person name="Ferreira D."/>
            <person name="Rodrigues-Filho E."/>
            <person name="Moraes L.A.B."/>
            <person name="Zucchi T.D."/>
        </authorList>
    </citation>
    <scope>NUCLEOTIDE SEQUENCE [LARGE SCALE GENOMIC DNA]</scope>
    <source>
        <strain evidence="2 3">NCIMB 14900</strain>
    </source>
</reference>
<keyword evidence="1" id="KW-0732">Signal</keyword>